<dbReference type="InterPro" id="IPR046960">
    <property type="entry name" value="PPR_At4g14850-like_plant"/>
</dbReference>
<dbReference type="FunFam" id="1.25.40.10:FF:000158">
    <property type="entry name" value="pentatricopeptide repeat-containing protein At2g33680"/>
    <property type="match status" value="1"/>
</dbReference>
<dbReference type="EMBL" id="JBBNAF010000009">
    <property type="protein sequence ID" value="KAK9113319.1"/>
    <property type="molecule type" value="Genomic_DNA"/>
</dbReference>
<proteinExistence type="predicted"/>
<dbReference type="InterPro" id="IPR002885">
    <property type="entry name" value="PPR_rpt"/>
</dbReference>
<reference evidence="4 5" key="1">
    <citation type="submission" date="2024-01" db="EMBL/GenBank/DDBJ databases">
        <title>Genome assemblies of Stephania.</title>
        <authorList>
            <person name="Yang L."/>
        </authorList>
    </citation>
    <scope>NUCLEOTIDE SEQUENCE [LARGE SCALE GENOMIC DNA]</scope>
    <source>
        <strain evidence="4">YNDBR</strain>
        <tissue evidence="4">Leaf</tissue>
    </source>
</reference>
<dbReference type="Pfam" id="PF14432">
    <property type="entry name" value="DYW_deaminase"/>
    <property type="match status" value="1"/>
</dbReference>
<dbReference type="Pfam" id="PF01535">
    <property type="entry name" value="PPR"/>
    <property type="match status" value="4"/>
</dbReference>
<feature type="repeat" description="PPR" evidence="2">
    <location>
        <begin position="265"/>
        <end position="300"/>
    </location>
</feature>
<dbReference type="PROSITE" id="PS51375">
    <property type="entry name" value="PPR"/>
    <property type="match status" value="3"/>
</dbReference>
<feature type="repeat" description="PPR" evidence="2">
    <location>
        <begin position="367"/>
        <end position="401"/>
    </location>
</feature>
<dbReference type="Proteomes" id="UP001420932">
    <property type="component" value="Unassembled WGS sequence"/>
</dbReference>
<dbReference type="Gene3D" id="1.25.40.10">
    <property type="entry name" value="Tetratricopeptide repeat domain"/>
    <property type="match status" value="3"/>
</dbReference>
<accession>A0AAP0NPC6</accession>
<comment type="caution">
    <text evidence="4">The sequence shown here is derived from an EMBL/GenBank/DDBJ whole genome shotgun (WGS) entry which is preliminary data.</text>
</comment>
<dbReference type="NCBIfam" id="TIGR00756">
    <property type="entry name" value="PPR"/>
    <property type="match status" value="1"/>
</dbReference>
<evidence type="ECO:0000259" key="3">
    <source>
        <dbReference type="Pfam" id="PF14432"/>
    </source>
</evidence>
<feature type="domain" description="DYW" evidence="3">
    <location>
        <begin position="579"/>
        <end position="667"/>
    </location>
</feature>
<dbReference type="InterPro" id="IPR011990">
    <property type="entry name" value="TPR-like_helical_dom_sf"/>
</dbReference>
<dbReference type="InterPro" id="IPR032867">
    <property type="entry name" value="DYW_dom"/>
</dbReference>
<dbReference type="PANTHER" id="PTHR47926">
    <property type="entry name" value="PENTATRICOPEPTIDE REPEAT-CONTAINING PROTEIN"/>
    <property type="match status" value="1"/>
</dbReference>
<protein>
    <recommendedName>
        <fullName evidence="3">DYW domain-containing protein</fullName>
    </recommendedName>
</protein>
<dbReference type="GO" id="GO:0099402">
    <property type="term" value="P:plant organ development"/>
    <property type="evidence" value="ECO:0007669"/>
    <property type="project" value="UniProtKB-ARBA"/>
</dbReference>
<sequence length="669" mass="75592">MVLLQSTQINRFLLFECNSMLGGINDEDRDGPRSNVRQFASPIRSIAFALQAFDEIPQSDTFAWNSLVQTHIANGDWDLPIFIYNQMLLRGVRPDKRTLPRILNASRFSGNFFYGRQLHGHALKFGFALDSYVITALMDLYGHCDGDGVEAAQRLLDQSHCLNSVSWTMLARLYMARNRSNSVLETFKQMVQLGTVDVDAVALATAINACGQLKSIRDGRRVHDVARKLGLELDVLVCNSLLKMYMDCGSIIDARGVLDQMPSKDVISWTSVIHWYVRNGEFNEALKLFRVMMNSQGVKPDHVLVSGILPACARVAAGKQGKEIHAHSIRTDVGSYQAVQNALMDMYIKSGCLELASRIFNRMNNKDNISWTVMILGHSLHGQGKLGLELFQKMKSSGNAEFDDTLYEAVLHSCVTARQVEEGKSYFKYMKERTVENCCLMVSLLGHAGRFDDAKAFILEHHLERNVRAQRALLDGCRTHQNRILGKKIGEALTKLEPLNADNYILLSNLYASYGKLNVANEFKEVIRDMGLRPKKAYSWIEIRNKVHVFGVGDVSHPRSVRIYHELQALMGKMKEECYVADVDFSLHDVDEERECILVGHSELLALSFGLISTQPAATIRVTKNLRMCQSCHSSAKFISKLVRREIILKDPRRFHHFKDGFCSCEDLQ</sequence>
<keyword evidence="5" id="KW-1185">Reference proteome</keyword>
<organism evidence="4 5">
    <name type="scientific">Stephania yunnanensis</name>
    <dbReference type="NCBI Taxonomy" id="152371"/>
    <lineage>
        <taxon>Eukaryota</taxon>
        <taxon>Viridiplantae</taxon>
        <taxon>Streptophyta</taxon>
        <taxon>Embryophyta</taxon>
        <taxon>Tracheophyta</taxon>
        <taxon>Spermatophyta</taxon>
        <taxon>Magnoliopsida</taxon>
        <taxon>Ranunculales</taxon>
        <taxon>Menispermaceae</taxon>
        <taxon>Menispermoideae</taxon>
        <taxon>Cissampelideae</taxon>
        <taxon>Stephania</taxon>
    </lineage>
</organism>
<name>A0AAP0NPC6_9MAGN</name>
<gene>
    <name evidence="4" type="ORF">Syun_020116</name>
</gene>
<dbReference type="Pfam" id="PF13041">
    <property type="entry name" value="PPR_2"/>
    <property type="match status" value="1"/>
</dbReference>
<evidence type="ECO:0000313" key="5">
    <source>
        <dbReference type="Proteomes" id="UP001420932"/>
    </source>
</evidence>
<evidence type="ECO:0000256" key="1">
    <source>
        <dbReference type="ARBA" id="ARBA00022737"/>
    </source>
</evidence>
<dbReference type="GO" id="GO:0003723">
    <property type="term" value="F:RNA binding"/>
    <property type="evidence" value="ECO:0007669"/>
    <property type="project" value="InterPro"/>
</dbReference>
<feature type="repeat" description="PPR" evidence="2">
    <location>
        <begin position="60"/>
        <end position="94"/>
    </location>
</feature>
<dbReference type="GO" id="GO:0008270">
    <property type="term" value="F:zinc ion binding"/>
    <property type="evidence" value="ECO:0007669"/>
    <property type="project" value="InterPro"/>
</dbReference>
<dbReference type="GO" id="GO:0009451">
    <property type="term" value="P:RNA modification"/>
    <property type="evidence" value="ECO:0007669"/>
    <property type="project" value="InterPro"/>
</dbReference>
<dbReference type="FunFam" id="1.25.40.10:FF:000344">
    <property type="entry name" value="Pentatricopeptide repeat-containing protein"/>
    <property type="match status" value="1"/>
</dbReference>
<evidence type="ECO:0000256" key="2">
    <source>
        <dbReference type="PROSITE-ProRule" id="PRU00708"/>
    </source>
</evidence>
<evidence type="ECO:0000313" key="4">
    <source>
        <dbReference type="EMBL" id="KAK9113319.1"/>
    </source>
</evidence>
<dbReference type="AlphaFoldDB" id="A0AAP0NPC6"/>
<keyword evidence="1" id="KW-0677">Repeat</keyword>